<dbReference type="InterPro" id="IPR052577">
    <property type="entry name" value="VWA7"/>
</dbReference>
<dbReference type="PANTHER" id="PTHR14905:SF7">
    <property type="entry name" value="VON WILLEBRAND FACTOR A DOMAIN-CONTAINING PROTEIN 7"/>
    <property type="match status" value="1"/>
</dbReference>
<sequence>MGGNSAFYYFNVKAIFCLALFGTITNLVWGQSLFSSIGILDDTRKALMSLSSSGSVSPPSTVAPTTRKPASTRLSWRWGRRRRRRRRSSGHFVLKFAKTHSVVAHRRPSFARLKPKPPSNKFLEALDQIERAMYAAQASGLTRHSSRRLAKIKANIKLATQQRNYLFARQSLGHALYSVVQVAKKGRKKRSASSTTSAVKTFMDSVKKDLGSATFETFMSVKGDVTLMFAIDDTGSMGGEIQAAKDIAKSIVNHPRDEKVDYILSPFNDPKTGPLTYKEAGKGKEFEKAIEKLHAHGGGDCPELTFKGILDAMTFGPKPGSPLYAFTDASAKDATTENIEDVLLWAEEMGLTINFFTTGLCGLSTYKPFEDLAKKTCGYMFNLPRSSDLKRLSSITSGALVGATCLHKGGRGNASGKKKRSSRSYKYRISIDDSTEEVFITVKRQSSSQRVTLKNPRGFNVKSGVIKFPTNVIYKINKPRPGTWMLTVSGYGKHSYQVKGVSKTNVDFEYFFVMIPAQKRKMPIPITHPIIGEKANVIITVAGNEKINKRTLKLDLLRENGALIRQALVSPRGTSGAHFTSSFDPPSVPFTLKLRGKTKKGYNFERLSHNVVQPSPFILRVLRARNEYTIPVGRSTSVTFTLHNNGMYQGFDIKVKDRLKYFQYLRRSTIFVPRRRRSFFTFIMKAPSSAPRGKGVEVVVSVTGRKSKRTVREAVRLMVV</sequence>
<dbReference type="Gene3D" id="3.40.50.410">
    <property type="entry name" value="von Willebrand factor, type A domain"/>
    <property type="match status" value="1"/>
</dbReference>
<comment type="caution">
    <text evidence="8">The sequence shown here is derived from an EMBL/GenBank/DDBJ whole genome shotgun (WGS) entry which is preliminary data.</text>
</comment>
<dbReference type="Pfam" id="PF25106">
    <property type="entry name" value="VWA_4"/>
    <property type="match status" value="1"/>
</dbReference>
<evidence type="ECO:0000256" key="3">
    <source>
        <dbReference type="ARBA" id="ARBA00022729"/>
    </source>
</evidence>
<reference evidence="8" key="1">
    <citation type="journal article" date="2023" name="G3 (Bethesda)">
        <title>Whole genome assembly and annotation of the endangered Caribbean coral Acropora cervicornis.</title>
        <authorList>
            <person name="Selwyn J.D."/>
            <person name="Vollmer S.V."/>
        </authorList>
    </citation>
    <scope>NUCLEOTIDE SEQUENCE</scope>
    <source>
        <strain evidence="8">K2</strain>
    </source>
</reference>
<evidence type="ECO:0000259" key="7">
    <source>
        <dbReference type="Pfam" id="PF25106"/>
    </source>
</evidence>
<dbReference type="EMBL" id="JARQWQ010000137">
    <property type="protein sequence ID" value="KAK2548842.1"/>
    <property type="molecule type" value="Genomic_DNA"/>
</dbReference>
<accession>A0AAD9PTJ9</accession>
<dbReference type="Proteomes" id="UP001249851">
    <property type="component" value="Unassembled WGS sequence"/>
</dbReference>
<evidence type="ECO:0000313" key="9">
    <source>
        <dbReference type="Proteomes" id="UP001249851"/>
    </source>
</evidence>
<keyword evidence="4" id="KW-0325">Glycoprotein</keyword>
<dbReference type="Pfam" id="PF23560">
    <property type="entry name" value="GBD_Hemicentin"/>
    <property type="match status" value="1"/>
</dbReference>
<name>A0AAD9PTJ9_ACRCE</name>
<dbReference type="AlphaFoldDB" id="A0AAD9PTJ9"/>
<dbReference type="InterPro" id="IPR036465">
    <property type="entry name" value="vWFA_dom_sf"/>
</dbReference>
<keyword evidence="3" id="KW-0732">Signal</keyword>
<protein>
    <submittedName>
        <fullName evidence="8">Hemicentin-1</fullName>
    </submittedName>
</protein>
<evidence type="ECO:0000256" key="5">
    <source>
        <dbReference type="SAM" id="MobiDB-lite"/>
    </source>
</evidence>
<keyword evidence="9" id="KW-1185">Reference proteome</keyword>
<evidence type="ECO:0000313" key="8">
    <source>
        <dbReference type="EMBL" id="KAK2548842.1"/>
    </source>
</evidence>
<organism evidence="8 9">
    <name type="scientific">Acropora cervicornis</name>
    <name type="common">Staghorn coral</name>
    <dbReference type="NCBI Taxonomy" id="6130"/>
    <lineage>
        <taxon>Eukaryota</taxon>
        <taxon>Metazoa</taxon>
        <taxon>Cnidaria</taxon>
        <taxon>Anthozoa</taxon>
        <taxon>Hexacorallia</taxon>
        <taxon>Scleractinia</taxon>
        <taxon>Astrocoeniina</taxon>
        <taxon>Acroporidae</taxon>
        <taxon>Acropora</taxon>
    </lineage>
</organism>
<feature type="region of interest" description="Disordered" evidence="5">
    <location>
        <begin position="51"/>
        <end position="71"/>
    </location>
</feature>
<evidence type="ECO:0000256" key="1">
    <source>
        <dbReference type="ARBA" id="ARBA00004613"/>
    </source>
</evidence>
<feature type="domain" description="Hemicentin/VWA7 galactose-binding" evidence="6">
    <location>
        <begin position="420"/>
        <end position="502"/>
    </location>
</feature>
<feature type="compositionally biased region" description="Low complexity" evidence="5">
    <location>
        <begin position="51"/>
        <end position="66"/>
    </location>
</feature>
<evidence type="ECO:0000256" key="4">
    <source>
        <dbReference type="ARBA" id="ARBA00023180"/>
    </source>
</evidence>
<evidence type="ECO:0000259" key="6">
    <source>
        <dbReference type="Pfam" id="PF23560"/>
    </source>
</evidence>
<dbReference type="InterPro" id="IPR056475">
    <property type="entry name" value="GBD_Hemicentin/VWA7"/>
</dbReference>
<dbReference type="SUPFAM" id="SSF53300">
    <property type="entry name" value="vWA-like"/>
    <property type="match status" value="1"/>
</dbReference>
<dbReference type="PANTHER" id="PTHR14905">
    <property type="entry name" value="NG37"/>
    <property type="match status" value="1"/>
</dbReference>
<dbReference type="InterPro" id="IPR056861">
    <property type="entry name" value="HMCN1-like_VWA"/>
</dbReference>
<gene>
    <name evidence="8" type="ORF">P5673_030885</name>
</gene>
<feature type="domain" description="Hemicentin-1-like von Willebrand factor A" evidence="7">
    <location>
        <begin position="227"/>
        <end position="382"/>
    </location>
</feature>
<dbReference type="GO" id="GO:0005576">
    <property type="term" value="C:extracellular region"/>
    <property type="evidence" value="ECO:0007669"/>
    <property type="project" value="UniProtKB-SubCell"/>
</dbReference>
<proteinExistence type="predicted"/>
<comment type="subcellular location">
    <subcellularLocation>
        <location evidence="1">Secreted</location>
    </subcellularLocation>
</comment>
<evidence type="ECO:0000256" key="2">
    <source>
        <dbReference type="ARBA" id="ARBA00022525"/>
    </source>
</evidence>
<reference evidence="8" key="2">
    <citation type="journal article" date="2023" name="Science">
        <title>Genomic signatures of disease resistance in endangered staghorn corals.</title>
        <authorList>
            <person name="Vollmer S.V."/>
            <person name="Selwyn J.D."/>
            <person name="Despard B.A."/>
            <person name="Roesel C.L."/>
        </authorList>
    </citation>
    <scope>NUCLEOTIDE SEQUENCE</scope>
    <source>
        <strain evidence="8">K2</strain>
    </source>
</reference>
<keyword evidence="2" id="KW-0964">Secreted</keyword>